<comment type="similarity">
    <text evidence="1">Belongs to the TCP11 family.</text>
</comment>
<gene>
    <name evidence="3" type="ORF">WJX72_009152</name>
</gene>
<dbReference type="Pfam" id="PF05794">
    <property type="entry name" value="Tcp11"/>
    <property type="match status" value="2"/>
</dbReference>
<protein>
    <submittedName>
        <fullName evidence="3">Uncharacterized protein</fullName>
    </submittedName>
</protein>
<dbReference type="PANTHER" id="PTHR12832">
    <property type="entry name" value="TESTIS-SPECIFIC PROTEIN PBS13 T-COMPLEX 11"/>
    <property type="match status" value="1"/>
</dbReference>
<organism evidence="3 4">
    <name type="scientific">[Myrmecia] bisecta</name>
    <dbReference type="NCBI Taxonomy" id="41462"/>
    <lineage>
        <taxon>Eukaryota</taxon>
        <taxon>Viridiplantae</taxon>
        <taxon>Chlorophyta</taxon>
        <taxon>core chlorophytes</taxon>
        <taxon>Trebouxiophyceae</taxon>
        <taxon>Trebouxiales</taxon>
        <taxon>Trebouxiaceae</taxon>
        <taxon>Myrmecia</taxon>
    </lineage>
</organism>
<feature type="compositionally biased region" description="Low complexity" evidence="2">
    <location>
        <begin position="615"/>
        <end position="631"/>
    </location>
</feature>
<dbReference type="GO" id="GO:0007165">
    <property type="term" value="P:signal transduction"/>
    <property type="evidence" value="ECO:0007669"/>
    <property type="project" value="TreeGrafter"/>
</dbReference>
<feature type="region of interest" description="Disordered" evidence="2">
    <location>
        <begin position="268"/>
        <end position="409"/>
    </location>
</feature>
<feature type="region of interest" description="Disordered" evidence="2">
    <location>
        <begin position="615"/>
        <end position="637"/>
    </location>
</feature>
<feature type="compositionally biased region" description="Low complexity" evidence="2">
    <location>
        <begin position="319"/>
        <end position="333"/>
    </location>
</feature>
<evidence type="ECO:0000256" key="1">
    <source>
        <dbReference type="ARBA" id="ARBA00010954"/>
    </source>
</evidence>
<feature type="region of interest" description="Disordered" evidence="2">
    <location>
        <begin position="25"/>
        <end position="52"/>
    </location>
</feature>
<dbReference type="InterPro" id="IPR008862">
    <property type="entry name" value="Tcp11"/>
</dbReference>
<feature type="compositionally biased region" description="Polar residues" evidence="2">
    <location>
        <begin position="35"/>
        <end position="46"/>
    </location>
</feature>
<evidence type="ECO:0000256" key="2">
    <source>
        <dbReference type="SAM" id="MobiDB-lite"/>
    </source>
</evidence>
<name>A0AAW1PNB9_9CHLO</name>
<feature type="compositionally biased region" description="Low complexity" evidence="2">
    <location>
        <begin position="273"/>
        <end position="285"/>
    </location>
</feature>
<reference evidence="3 4" key="1">
    <citation type="journal article" date="2024" name="Nat. Commun.">
        <title>Phylogenomics reveals the evolutionary origins of lichenization in chlorophyte algae.</title>
        <authorList>
            <person name="Puginier C."/>
            <person name="Libourel C."/>
            <person name="Otte J."/>
            <person name="Skaloud P."/>
            <person name="Haon M."/>
            <person name="Grisel S."/>
            <person name="Petersen M."/>
            <person name="Berrin J.G."/>
            <person name="Delaux P.M."/>
            <person name="Dal Grande F."/>
            <person name="Keller J."/>
        </authorList>
    </citation>
    <scope>NUCLEOTIDE SEQUENCE [LARGE SCALE GENOMIC DNA]</scope>
    <source>
        <strain evidence="3 4">SAG 2043</strain>
    </source>
</reference>
<accession>A0AAW1PNB9</accession>
<comment type="caution">
    <text evidence="3">The sequence shown here is derived from an EMBL/GenBank/DDBJ whole genome shotgun (WGS) entry which is preliminary data.</text>
</comment>
<dbReference type="EMBL" id="JALJOR010000010">
    <property type="protein sequence ID" value="KAK9810347.1"/>
    <property type="molecule type" value="Genomic_DNA"/>
</dbReference>
<dbReference type="Proteomes" id="UP001489004">
    <property type="component" value="Unassembled WGS sequence"/>
</dbReference>
<evidence type="ECO:0000313" key="4">
    <source>
        <dbReference type="Proteomes" id="UP001489004"/>
    </source>
</evidence>
<dbReference type="AlphaFoldDB" id="A0AAW1PNB9"/>
<dbReference type="PANTHER" id="PTHR12832:SF11">
    <property type="entry name" value="LD23868P"/>
    <property type="match status" value="1"/>
</dbReference>
<keyword evidence="4" id="KW-1185">Reference proteome</keyword>
<proteinExistence type="inferred from homology"/>
<evidence type="ECO:0000313" key="3">
    <source>
        <dbReference type="EMBL" id="KAK9810347.1"/>
    </source>
</evidence>
<feature type="compositionally biased region" description="Low complexity" evidence="2">
    <location>
        <begin position="297"/>
        <end position="310"/>
    </location>
</feature>
<sequence>MFKLLGLLAVVGGGAFLLFRRHRRNASRAPPSGPSKKTASSGTSSLLPGKAAAAAEDRVSQARQALYTITENELIVHELLLQGGPSSPAQQDAEDAAVSAAGSNPMEGIRQIAERAFWDALQEGLQAQPPQWERIAALIGDARDQLVELIPATSQQGLQLRADLRDKLDMEYISMRLAAGFDPQYLRQLFDYLVFVIMGLEAPARSRSTKQGYAQLTQAFAFAPPASASRDAAGKLVDVHMDVEHSTRVPVDLVAHEAWLPVDVQPVETTTPSSARSSASSASLARHQRSENVNPNQAGLAQTAAAKAQASGETTPRAGSGPDAQPSDSSSSGNGNGDWVPMRRASVATAEQDEGTVMVGGSPSQPQEPTAAGVQGSSDSSGSGHGSPRTGSDDDGILVGIPSPQGPALQSADTAAMLVEASKFVFEKVGQLRKDMARARLEMLKGLLQGTAGGVDYERRRLANAIGELPAREALPNTQRWLASTAHLDPAPSPHLEEKAFIRGLLAEGLLQLLQAPEALSPQQCPETLLLDCRRIVALQNELQRLALVAAALLIAQQLLAVKQVSSTTSLPENRRFYVAVKERLSSLLAQPDVRMDVLIEAMAALLAERCSSAGSGPSGSSPSSTSVTLSGGPGGGSGDSELVARMLGRIFSTSDPVFQKVQRGIVGALRVLLQLHGPTHLEDCNARLRTIGAELLAQEVQAMADVMRRMISLTAEVSEPYYRAIAQGLRTQLLSPRPQAT</sequence>